<protein>
    <recommendedName>
        <fullName evidence="3">Rho-GAP domain-containing protein</fullName>
    </recommendedName>
</protein>
<evidence type="ECO:0000313" key="4">
    <source>
        <dbReference type="EMBL" id="KAL0268145.1"/>
    </source>
</evidence>
<dbReference type="SUPFAM" id="SSF48350">
    <property type="entry name" value="GTPase activation domain, GAP"/>
    <property type="match status" value="1"/>
</dbReference>
<name>A0AAW2HEB4_9NEOP</name>
<feature type="region of interest" description="Disordered" evidence="2">
    <location>
        <begin position="1"/>
        <end position="48"/>
    </location>
</feature>
<accession>A0AAW2HEB4</accession>
<evidence type="ECO:0000256" key="2">
    <source>
        <dbReference type="SAM" id="MobiDB-lite"/>
    </source>
</evidence>
<comment type="caution">
    <text evidence="4">The sequence shown here is derived from an EMBL/GenBank/DDBJ whole genome shotgun (WGS) entry which is preliminary data.</text>
</comment>
<dbReference type="InterPro" id="IPR037863">
    <property type="entry name" value="RHOGAP6/36"/>
</dbReference>
<evidence type="ECO:0000256" key="1">
    <source>
        <dbReference type="ARBA" id="ARBA00022468"/>
    </source>
</evidence>
<feature type="compositionally biased region" description="Basic and acidic residues" evidence="2">
    <location>
        <begin position="390"/>
        <end position="408"/>
    </location>
</feature>
<keyword evidence="1" id="KW-0343">GTPase activation</keyword>
<reference evidence="4" key="1">
    <citation type="journal article" date="2024" name="Gigascience">
        <title>Chromosome-level genome of the poultry shaft louse Menopon gallinae provides insight into the host-switching and adaptive evolution of parasitic lice.</title>
        <authorList>
            <person name="Xu Y."/>
            <person name="Ma L."/>
            <person name="Liu S."/>
            <person name="Liang Y."/>
            <person name="Liu Q."/>
            <person name="He Z."/>
            <person name="Tian L."/>
            <person name="Duan Y."/>
            <person name="Cai W."/>
            <person name="Li H."/>
            <person name="Song F."/>
        </authorList>
    </citation>
    <scope>NUCLEOTIDE SEQUENCE</scope>
    <source>
        <strain evidence="4">Cailab_2023a</strain>
    </source>
</reference>
<dbReference type="GO" id="GO:0005096">
    <property type="term" value="F:GTPase activator activity"/>
    <property type="evidence" value="ECO:0007669"/>
    <property type="project" value="UniProtKB-KW"/>
</dbReference>
<dbReference type="SMART" id="SM00324">
    <property type="entry name" value="RhoGAP"/>
    <property type="match status" value="1"/>
</dbReference>
<dbReference type="GO" id="GO:0007165">
    <property type="term" value="P:signal transduction"/>
    <property type="evidence" value="ECO:0007669"/>
    <property type="project" value="InterPro"/>
</dbReference>
<feature type="compositionally biased region" description="Polar residues" evidence="2">
    <location>
        <begin position="757"/>
        <end position="766"/>
    </location>
</feature>
<dbReference type="EMBL" id="JARGDH010000005">
    <property type="protein sequence ID" value="KAL0268145.1"/>
    <property type="molecule type" value="Genomic_DNA"/>
</dbReference>
<feature type="domain" description="Rho-GAP" evidence="3">
    <location>
        <begin position="781"/>
        <end position="982"/>
    </location>
</feature>
<dbReference type="PANTHER" id="PTHR12635:SF7">
    <property type="entry name" value="RHO GTPASE ACTIVATING PROTEIN 6-RELATED"/>
    <property type="match status" value="1"/>
</dbReference>
<feature type="region of interest" description="Disordered" evidence="2">
    <location>
        <begin position="732"/>
        <end position="771"/>
    </location>
</feature>
<dbReference type="Pfam" id="PF00620">
    <property type="entry name" value="RhoGAP"/>
    <property type="match status" value="1"/>
</dbReference>
<proteinExistence type="predicted"/>
<dbReference type="Gene3D" id="1.10.555.10">
    <property type="entry name" value="Rho GTPase activation protein"/>
    <property type="match status" value="1"/>
</dbReference>
<organism evidence="4">
    <name type="scientific">Menopon gallinae</name>
    <name type="common">poultry shaft louse</name>
    <dbReference type="NCBI Taxonomy" id="328185"/>
    <lineage>
        <taxon>Eukaryota</taxon>
        <taxon>Metazoa</taxon>
        <taxon>Ecdysozoa</taxon>
        <taxon>Arthropoda</taxon>
        <taxon>Hexapoda</taxon>
        <taxon>Insecta</taxon>
        <taxon>Pterygota</taxon>
        <taxon>Neoptera</taxon>
        <taxon>Paraneoptera</taxon>
        <taxon>Psocodea</taxon>
        <taxon>Troctomorpha</taxon>
        <taxon>Phthiraptera</taxon>
        <taxon>Amblycera</taxon>
        <taxon>Menoponidae</taxon>
        <taxon>Menopon</taxon>
    </lineage>
</organism>
<evidence type="ECO:0000259" key="3">
    <source>
        <dbReference type="PROSITE" id="PS50238"/>
    </source>
</evidence>
<dbReference type="PROSITE" id="PS50238">
    <property type="entry name" value="RHOGAP"/>
    <property type="match status" value="1"/>
</dbReference>
<feature type="compositionally biased region" description="Basic and acidic residues" evidence="2">
    <location>
        <begin position="1"/>
        <end position="11"/>
    </location>
</feature>
<dbReference type="PANTHER" id="PTHR12635">
    <property type="entry name" value="RHO-GTPASE-ACTIVATING PROTEIN 6 FAMILY MEMBER"/>
    <property type="match status" value="1"/>
</dbReference>
<sequence>MEGRTNPTEKKRQIHGKGIHRKLSIATESKEMGKPKGDASPLSLRERKSKRERWLLTRKTWRYMADAGRRLIPEGVHNRQEDVPKIEAYFQEVCQKEPKFLLWRKSSYPGALGLRSHNRRARTRKKGGSCREKASSADEAEDIKKSASNPFGGGFYLTPTGVGKFDLMKLSEEAKDLPETSQKKQSEDELFKQLESFIVQGDSPKALNHQELFDKLEKYLRDIQKESMLKHRCDVIPDLAQRDLLETLRRHYRKSPNRQAVISNLLTERKLLEKLYFDLRRARGFRGPGTSYLPEWRSGLRPRAEEMFGPDEATESEGELFRKFQPETAQNPPAIEVEELTRITKSIQTLTIHQDMLKAIEEKVKKDQQAQSQQTQQTVNQQQPQTSKQQQKEVKAGRRKSSVDHDDVSPSVGDTIKRYLKMARKKSVDTDKADRFKMINYDKNLRNIKPKGEASMPGDDDGLHKGCQTEESWVNALRGLHIEDSWVVKDAGKEVVTVAESKAISLSSSCESLAAPQGSHHKSGFLASGQSFLTNLFHGLQHSDKSSVSPTAMQKSKSSTSVGRTLVSKKIWRGRSKSQSRISTAQQCSWTPQGNCVWTNVAGRQVTLTDTNILHLSDIERKILQKVSLAKLQALNIGCHIQLPSETVGTIQEAKPKRRPHLLKRKAITTSFFDTSRGKDKEGGGGGGGGSGLVFGIPLGQCVENEKVCRTTNSSITLKSKDTTFPDDTELELRRKSHHGSRTSFSSLTDARAQEESAGSTESLGSSAPGLLDSLSVGSTADITETEPNIPNIVSACLRHIENFGLHTLGIFRVSSSKKRVRQLREEFDSGKEMTLGEDCCPHDVATLLKEYFRDLPEPLLCKDLYQAFVHTQKIRNRRLQFEALQHLIQLLPVPNRDTLWSLLNFLSLVAANCDDHNNELGEFVPGNKMDSNNLATLFAPNILHPALPTLSKEALSAQSCEERIDVINVIRSMIDRNKDLFLVSSELMDEVYVHMMDSHPEGFGSTSQEEGV</sequence>
<feature type="region of interest" description="Disordered" evidence="2">
    <location>
        <begin position="368"/>
        <end position="415"/>
    </location>
</feature>
<feature type="compositionally biased region" description="Basic and acidic residues" evidence="2">
    <location>
        <begin position="28"/>
        <end position="37"/>
    </location>
</feature>
<gene>
    <name evidence="4" type="ORF">PYX00_010199</name>
</gene>
<feature type="region of interest" description="Disordered" evidence="2">
    <location>
        <begin position="310"/>
        <end position="331"/>
    </location>
</feature>
<feature type="region of interest" description="Disordered" evidence="2">
    <location>
        <begin position="115"/>
        <end position="145"/>
    </location>
</feature>
<dbReference type="InterPro" id="IPR008936">
    <property type="entry name" value="Rho_GTPase_activation_prot"/>
</dbReference>
<feature type="compositionally biased region" description="Basic residues" evidence="2">
    <location>
        <begin position="116"/>
        <end position="128"/>
    </location>
</feature>
<feature type="compositionally biased region" description="Low complexity" evidence="2">
    <location>
        <begin position="369"/>
        <end position="389"/>
    </location>
</feature>
<feature type="compositionally biased region" description="Basic residues" evidence="2">
    <location>
        <begin position="12"/>
        <end position="23"/>
    </location>
</feature>
<dbReference type="AlphaFoldDB" id="A0AAW2HEB4"/>
<dbReference type="InterPro" id="IPR000198">
    <property type="entry name" value="RhoGAP_dom"/>
</dbReference>